<keyword evidence="4" id="KW-1185">Reference proteome</keyword>
<reference evidence="3" key="4">
    <citation type="submission" date="2025-05" db="UniProtKB">
        <authorList>
            <consortium name="EnsemblFungi"/>
        </authorList>
    </citation>
    <scope>IDENTIFICATION</scope>
    <source>
        <strain evidence="3">isolate 1-1 / race 1 (BBBD)</strain>
    </source>
</reference>
<dbReference type="Proteomes" id="UP000005240">
    <property type="component" value="Unassembled WGS sequence"/>
</dbReference>
<evidence type="ECO:0000256" key="1">
    <source>
        <dbReference type="SAM" id="SignalP"/>
    </source>
</evidence>
<sequence>MQCIFPVACLLALLQTVASTPVLSPRADVAAQAGKGQSDSKCYGMLAAGFCGGYDMGLGLGLGLDSLGLFGMSPLANYGLLGPYGSWGMGFPYLGGGLFKKDASDAQQNAHDHSA</sequence>
<organism evidence="2">
    <name type="scientific">Puccinia triticina (isolate 1-1 / race 1 (BBBD))</name>
    <name type="common">Brown leaf rust fungus</name>
    <dbReference type="NCBI Taxonomy" id="630390"/>
    <lineage>
        <taxon>Eukaryota</taxon>
        <taxon>Fungi</taxon>
        <taxon>Dikarya</taxon>
        <taxon>Basidiomycota</taxon>
        <taxon>Pucciniomycotina</taxon>
        <taxon>Pucciniomycetes</taxon>
        <taxon>Pucciniales</taxon>
        <taxon>Pucciniaceae</taxon>
        <taxon>Puccinia</taxon>
    </lineage>
</organism>
<evidence type="ECO:0000313" key="2">
    <source>
        <dbReference type="EMBL" id="OAV93781.1"/>
    </source>
</evidence>
<name>A0A180GMG5_PUCT1</name>
<accession>A0A180GMG5</accession>
<reference evidence="2" key="2">
    <citation type="submission" date="2016-05" db="EMBL/GenBank/DDBJ databases">
        <title>Comparative analysis highlights variable genome content of wheat rusts and divergence of the mating loci.</title>
        <authorList>
            <person name="Cuomo C.A."/>
            <person name="Bakkeren G."/>
            <person name="Szabo L."/>
            <person name="Khalil H."/>
            <person name="Joly D."/>
            <person name="Goldberg J."/>
            <person name="Young S."/>
            <person name="Zeng Q."/>
            <person name="Fellers J."/>
        </authorList>
    </citation>
    <scope>NUCLEOTIDE SEQUENCE [LARGE SCALE GENOMIC DNA]</scope>
    <source>
        <strain evidence="2">1-1 BBBD Race 1</strain>
    </source>
</reference>
<protein>
    <submittedName>
        <fullName evidence="2 3">Uncharacterized protein</fullName>
    </submittedName>
</protein>
<reference evidence="2" key="1">
    <citation type="submission" date="2009-11" db="EMBL/GenBank/DDBJ databases">
        <authorList>
            <consortium name="The Broad Institute Genome Sequencing Platform"/>
            <person name="Ward D."/>
            <person name="Feldgarden M."/>
            <person name="Earl A."/>
            <person name="Young S.K."/>
            <person name="Zeng Q."/>
            <person name="Koehrsen M."/>
            <person name="Alvarado L."/>
            <person name="Berlin A."/>
            <person name="Bochicchio J."/>
            <person name="Borenstein D."/>
            <person name="Chapman S.B."/>
            <person name="Chen Z."/>
            <person name="Engels R."/>
            <person name="Freedman E."/>
            <person name="Gellesch M."/>
            <person name="Goldberg J."/>
            <person name="Griggs A."/>
            <person name="Gujja S."/>
            <person name="Heilman E."/>
            <person name="Heiman D."/>
            <person name="Hepburn T."/>
            <person name="Howarth C."/>
            <person name="Jen D."/>
            <person name="Larson L."/>
            <person name="Lewis B."/>
            <person name="Mehta T."/>
            <person name="Park D."/>
            <person name="Pearson M."/>
            <person name="Roberts A."/>
            <person name="Saif S."/>
            <person name="Shea T."/>
            <person name="Shenoy N."/>
            <person name="Sisk P."/>
            <person name="Stolte C."/>
            <person name="Sykes S."/>
            <person name="Thomson T."/>
            <person name="Walk T."/>
            <person name="White J."/>
            <person name="Yandava C."/>
            <person name="Izard J."/>
            <person name="Baranova O.V."/>
            <person name="Blanton J.M."/>
            <person name="Tanner A.C."/>
            <person name="Dewhirst F.E."/>
            <person name="Haas B."/>
            <person name="Nusbaum C."/>
            <person name="Birren B."/>
        </authorList>
    </citation>
    <scope>NUCLEOTIDE SEQUENCE [LARGE SCALE GENOMIC DNA]</scope>
    <source>
        <strain evidence="2">1-1 BBBD Race 1</strain>
    </source>
</reference>
<gene>
    <name evidence="2" type="ORF">PTTG_27227</name>
</gene>
<proteinExistence type="predicted"/>
<feature type="signal peptide" evidence="1">
    <location>
        <begin position="1"/>
        <end position="19"/>
    </location>
</feature>
<keyword evidence="1" id="KW-0732">Signal</keyword>
<evidence type="ECO:0000313" key="4">
    <source>
        <dbReference type="Proteomes" id="UP000005240"/>
    </source>
</evidence>
<feature type="chain" id="PRO_5008110070" evidence="1">
    <location>
        <begin position="20"/>
        <end position="115"/>
    </location>
</feature>
<evidence type="ECO:0000313" key="3">
    <source>
        <dbReference type="EnsemblFungi" id="PTTG_27227-t43_1-p1"/>
    </source>
</evidence>
<dbReference type="AlphaFoldDB" id="A0A180GMG5"/>
<dbReference type="VEuPathDB" id="FungiDB:PTTG_27227"/>
<reference evidence="3 4" key="3">
    <citation type="journal article" date="2017" name="G3 (Bethesda)">
        <title>Comparative analysis highlights variable genome content of wheat rusts and divergence of the mating loci.</title>
        <authorList>
            <person name="Cuomo C.A."/>
            <person name="Bakkeren G."/>
            <person name="Khalil H.B."/>
            <person name="Panwar V."/>
            <person name="Joly D."/>
            <person name="Linning R."/>
            <person name="Sakthikumar S."/>
            <person name="Song X."/>
            <person name="Adiconis X."/>
            <person name="Fan L."/>
            <person name="Goldberg J.M."/>
            <person name="Levin J.Z."/>
            <person name="Young S."/>
            <person name="Zeng Q."/>
            <person name="Anikster Y."/>
            <person name="Bruce M."/>
            <person name="Wang M."/>
            <person name="Yin C."/>
            <person name="McCallum B."/>
            <person name="Szabo L.J."/>
            <person name="Hulbert S."/>
            <person name="Chen X."/>
            <person name="Fellers J.P."/>
        </authorList>
    </citation>
    <scope>NUCLEOTIDE SEQUENCE</scope>
    <source>
        <strain evidence="4">Isolate 1-1 / race 1 (BBBD)</strain>
        <strain evidence="3">isolate 1-1 / race 1 (BBBD)</strain>
    </source>
</reference>
<dbReference type="EnsemblFungi" id="PTTG_27227-t43_1">
    <property type="protein sequence ID" value="PTTG_27227-t43_1-p1"/>
    <property type="gene ID" value="PTTG_27227"/>
</dbReference>
<dbReference type="EMBL" id="ADAS02000047">
    <property type="protein sequence ID" value="OAV93781.1"/>
    <property type="molecule type" value="Genomic_DNA"/>
</dbReference>